<organism evidence="1">
    <name type="scientific">hydrothermal vent metagenome</name>
    <dbReference type="NCBI Taxonomy" id="652676"/>
    <lineage>
        <taxon>unclassified sequences</taxon>
        <taxon>metagenomes</taxon>
        <taxon>ecological metagenomes</taxon>
    </lineage>
</organism>
<sequence length="70" mass="7615">MAKDTGELLLDGLIDASAEAEKRGNESLSKFLGELYQLAGEVVFDGPNDPIKSPCALNIQKQINRKRSPL</sequence>
<gene>
    <name evidence="1" type="ORF">MNBD_ALPHA02-2492</name>
</gene>
<evidence type="ECO:0000313" key="1">
    <source>
        <dbReference type="EMBL" id="VAV97400.1"/>
    </source>
</evidence>
<protein>
    <submittedName>
        <fullName evidence="1">Uncharacterized protein</fullName>
    </submittedName>
</protein>
<name>A0A3B0RVA0_9ZZZZ</name>
<dbReference type="AlphaFoldDB" id="A0A3B0RVA0"/>
<accession>A0A3B0RVA0</accession>
<dbReference type="EMBL" id="UOED01000118">
    <property type="protein sequence ID" value="VAV97400.1"/>
    <property type="molecule type" value="Genomic_DNA"/>
</dbReference>
<proteinExistence type="predicted"/>
<reference evidence="1" key="1">
    <citation type="submission" date="2018-06" db="EMBL/GenBank/DDBJ databases">
        <authorList>
            <person name="Zhirakovskaya E."/>
        </authorList>
    </citation>
    <scope>NUCLEOTIDE SEQUENCE</scope>
</reference>